<dbReference type="Proteomes" id="UP001231189">
    <property type="component" value="Unassembled WGS sequence"/>
</dbReference>
<keyword evidence="2 4" id="KW-0863">Zinc-finger</keyword>
<feature type="region of interest" description="Disordered" evidence="5">
    <location>
        <begin position="1"/>
        <end position="190"/>
    </location>
</feature>
<evidence type="ECO:0000313" key="7">
    <source>
        <dbReference type="EMBL" id="KAK1697083.1"/>
    </source>
</evidence>
<evidence type="ECO:0000256" key="4">
    <source>
        <dbReference type="PROSITE-ProRule" id="PRU00325"/>
    </source>
</evidence>
<dbReference type="PANTHER" id="PTHR47718">
    <property type="entry name" value="OS01G0519700 PROTEIN"/>
    <property type="match status" value="1"/>
</dbReference>
<keyword evidence="8" id="KW-1185">Reference proteome</keyword>
<dbReference type="PANTHER" id="PTHR47718:SF4">
    <property type="entry name" value="PROTEIN FAR1-RELATED SEQUENCE"/>
    <property type="match status" value="1"/>
</dbReference>
<comment type="caution">
    <text evidence="7">The sequence shown here is derived from an EMBL/GenBank/DDBJ whole genome shotgun (WGS) entry which is preliminary data.</text>
</comment>
<name>A0AAD8X4W7_LOLMU</name>
<dbReference type="EMBL" id="JAUUTY010000001">
    <property type="protein sequence ID" value="KAK1697083.1"/>
    <property type="molecule type" value="Genomic_DNA"/>
</dbReference>
<evidence type="ECO:0000256" key="1">
    <source>
        <dbReference type="ARBA" id="ARBA00022723"/>
    </source>
</evidence>
<dbReference type="Pfam" id="PF10551">
    <property type="entry name" value="MULE"/>
    <property type="match status" value="1"/>
</dbReference>
<sequence length="899" mass="100025">MGAGEETETRAPGRGKPAALRGRNARAGMVPEQRLHQGNDTKRAPPSPSSSPNHTGGRTLAHPSSGAQAANAQSEQRAPWPGSTAETQENATSWDQQGSGQGRGQEGHGSRTRPRNRQTAKQAGGSGPHRAEQPARTGDGDPEQQLQPGDNHHSTERAARGRGGGCRNGRPPRRRGGQQRPPGSRGEVRGQIPAAPITGAARALPAAASRGGEAWGGRPGWVAAAGWGSLGVARGPTRRLGFQHLTVSHITSFYNLIFIDLQPCMLYTPMESLIMYALSDGSHGMESETRPGNADDEAESGAGFFDLNQPLDSDDEDDIHDPIQENEQSGAEGNFDEDVSSHPIIPFVGMQFDNEDVALKVYNKYAYKMGFGTRICSSKYSRKRGSEQVLINRVFECVHARKGAAAATTLGELGRRRYYRSHRKILEEDLEFLELMHNRNLKTSDIMGMLGDVHGGDIRTLWYVKRDVTNERSKMRAKLLFRDMDVTLEYFKKRQDENPNFYYAKDVDEDNAIRALFWVDGRTRLLYPKYKDCVFFDSTFCTNRYNMPFAPIVGINNHLQTVVLGCALLANENKDGFRWVFERLNIEKQASVFYTREVFDRFQKLIAENTAFTLEQQQNDASLRFSLVASDRRDTRTYQVEADVANGLYDCNCNMFDMCGLICPHIIRVMVHLNIQVIPDRYLLERWSQAASKGAPVPDANTRPHMFGIPGTNTLRYNRLCRKMNRLASDACFSDETYELVSAAIDSVSVVVDAKRRGGDTQQEGEPDVVQVQAQQQTTEGELRNPPWQQPKGRPKESEKRKKPLLEQHEDAAKKKKKGKKDEETNTAEKTSTTAKRGTASKKKKMTGTKVTKCPFCLGDHHLVDCLVMKMKISAAQEAQGAATQHDENVPEVELCLKL</sequence>
<protein>
    <recommendedName>
        <fullName evidence="6">SWIM-type domain-containing protein</fullName>
    </recommendedName>
</protein>
<gene>
    <name evidence="7" type="ORF">QYE76_013780</name>
</gene>
<keyword evidence="3" id="KW-0862">Zinc</keyword>
<evidence type="ECO:0000256" key="2">
    <source>
        <dbReference type="ARBA" id="ARBA00022771"/>
    </source>
</evidence>
<dbReference type="InterPro" id="IPR018289">
    <property type="entry name" value="MULE_transposase_dom"/>
</dbReference>
<accession>A0AAD8X4W7</accession>
<dbReference type="GO" id="GO:0008270">
    <property type="term" value="F:zinc ion binding"/>
    <property type="evidence" value="ECO:0007669"/>
    <property type="project" value="UniProtKB-KW"/>
</dbReference>
<feature type="compositionally biased region" description="Basic and acidic residues" evidence="5">
    <location>
        <begin position="33"/>
        <end position="43"/>
    </location>
</feature>
<evidence type="ECO:0000259" key="6">
    <source>
        <dbReference type="PROSITE" id="PS50966"/>
    </source>
</evidence>
<keyword evidence="1" id="KW-0479">Metal-binding</keyword>
<feature type="domain" description="SWIM-type" evidence="6">
    <location>
        <begin position="638"/>
        <end position="674"/>
    </location>
</feature>
<evidence type="ECO:0000313" key="8">
    <source>
        <dbReference type="Proteomes" id="UP001231189"/>
    </source>
</evidence>
<feature type="compositionally biased region" description="Basic and acidic residues" evidence="5">
    <location>
        <begin position="150"/>
        <end position="159"/>
    </location>
</feature>
<evidence type="ECO:0000256" key="5">
    <source>
        <dbReference type="SAM" id="MobiDB-lite"/>
    </source>
</evidence>
<dbReference type="PROSITE" id="PS50966">
    <property type="entry name" value="ZF_SWIM"/>
    <property type="match status" value="1"/>
</dbReference>
<dbReference type="AlphaFoldDB" id="A0AAD8X4W7"/>
<dbReference type="SMART" id="SM00575">
    <property type="entry name" value="ZnF_PMZ"/>
    <property type="match status" value="1"/>
</dbReference>
<dbReference type="InterPro" id="IPR006564">
    <property type="entry name" value="Znf_PMZ"/>
</dbReference>
<organism evidence="7 8">
    <name type="scientific">Lolium multiflorum</name>
    <name type="common">Italian ryegrass</name>
    <name type="synonym">Lolium perenne subsp. multiflorum</name>
    <dbReference type="NCBI Taxonomy" id="4521"/>
    <lineage>
        <taxon>Eukaryota</taxon>
        <taxon>Viridiplantae</taxon>
        <taxon>Streptophyta</taxon>
        <taxon>Embryophyta</taxon>
        <taxon>Tracheophyta</taxon>
        <taxon>Spermatophyta</taxon>
        <taxon>Magnoliopsida</taxon>
        <taxon>Liliopsida</taxon>
        <taxon>Poales</taxon>
        <taxon>Poaceae</taxon>
        <taxon>BOP clade</taxon>
        <taxon>Pooideae</taxon>
        <taxon>Poodae</taxon>
        <taxon>Poeae</taxon>
        <taxon>Poeae Chloroplast Group 2 (Poeae type)</taxon>
        <taxon>Loliodinae</taxon>
        <taxon>Loliinae</taxon>
        <taxon>Lolium</taxon>
    </lineage>
</organism>
<proteinExistence type="predicted"/>
<feature type="compositionally biased region" description="Basic and acidic residues" evidence="5">
    <location>
        <begin position="794"/>
        <end position="813"/>
    </location>
</feature>
<dbReference type="InterPro" id="IPR007527">
    <property type="entry name" value="Znf_SWIM"/>
</dbReference>
<reference evidence="7" key="1">
    <citation type="submission" date="2023-07" db="EMBL/GenBank/DDBJ databases">
        <title>A chromosome-level genome assembly of Lolium multiflorum.</title>
        <authorList>
            <person name="Chen Y."/>
            <person name="Copetti D."/>
            <person name="Kolliker R."/>
            <person name="Studer B."/>
        </authorList>
    </citation>
    <scope>NUCLEOTIDE SEQUENCE</scope>
    <source>
        <strain evidence="7">02402/16</strain>
        <tissue evidence="7">Leaf</tissue>
    </source>
</reference>
<feature type="region of interest" description="Disordered" evidence="5">
    <location>
        <begin position="756"/>
        <end position="846"/>
    </location>
</feature>
<feature type="compositionally biased region" description="Polar residues" evidence="5">
    <location>
        <begin position="65"/>
        <end position="76"/>
    </location>
</feature>
<feature type="compositionally biased region" description="Polar residues" evidence="5">
    <location>
        <begin position="84"/>
        <end position="95"/>
    </location>
</feature>
<feature type="region of interest" description="Disordered" evidence="5">
    <location>
        <begin position="284"/>
        <end position="336"/>
    </location>
</feature>
<dbReference type="Pfam" id="PF04434">
    <property type="entry name" value="SWIM"/>
    <property type="match status" value="1"/>
</dbReference>
<evidence type="ECO:0000256" key="3">
    <source>
        <dbReference type="ARBA" id="ARBA00022833"/>
    </source>
</evidence>